<dbReference type="EMBL" id="CP023563">
    <property type="protein sequence ID" value="ATG52882.1"/>
    <property type="molecule type" value="Genomic_DNA"/>
</dbReference>
<proteinExistence type="predicted"/>
<keyword evidence="1" id="KW-0472">Membrane</keyword>
<evidence type="ECO:0000313" key="3">
    <source>
        <dbReference type="Proteomes" id="UP000218165"/>
    </source>
</evidence>
<accession>A0A291GS66</accession>
<dbReference type="RefSeq" id="WP_096803990.1">
    <property type="nucleotide sequence ID" value="NZ_CP023563.1"/>
</dbReference>
<dbReference type="InterPro" id="IPR046283">
    <property type="entry name" value="DUF6320"/>
</dbReference>
<reference evidence="3" key="1">
    <citation type="submission" date="2017-09" db="EMBL/GenBank/DDBJ databases">
        <title>Brachybacterium sp. VM2412.</title>
        <authorList>
            <person name="Tak E.J."/>
            <person name="Bae J.-W."/>
        </authorList>
    </citation>
    <scope>NUCLEOTIDE SEQUENCE [LARGE SCALE GENOMIC DNA]</scope>
    <source>
        <strain evidence="3">VM2412</strain>
    </source>
</reference>
<feature type="transmembrane region" description="Helical" evidence="1">
    <location>
        <begin position="131"/>
        <end position="153"/>
    </location>
</feature>
<feature type="transmembrane region" description="Helical" evidence="1">
    <location>
        <begin position="191"/>
        <end position="211"/>
    </location>
</feature>
<keyword evidence="3" id="KW-1185">Reference proteome</keyword>
<keyword evidence="1" id="KW-0812">Transmembrane</keyword>
<evidence type="ECO:0000256" key="1">
    <source>
        <dbReference type="SAM" id="Phobius"/>
    </source>
</evidence>
<evidence type="ECO:0000313" key="2">
    <source>
        <dbReference type="EMBL" id="ATG52882.1"/>
    </source>
</evidence>
<organism evidence="2 3">
    <name type="scientific">Brachybacterium vulturis</name>
    <dbReference type="NCBI Taxonomy" id="2017484"/>
    <lineage>
        <taxon>Bacteria</taxon>
        <taxon>Bacillati</taxon>
        <taxon>Actinomycetota</taxon>
        <taxon>Actinomycetes</taxon>
        <taxon>Micrococcales</taxon>
        <taxon>Dermabacteraceae</taxon>
        <taxon>Brachybacterium</taxon>
    </lineage>
</organism>
<evidence type="ECO:0008006" key="4">
    <source>
        <dbReference type="Google" id="ProtNLM"/>
    </source>
</evidence>
<sequence>MRTCTDCDLRVEGDWERCPLCGSVLHGAEPGGQPEPSPYPAVPLRFSRRRVLRVLTLTSLGVIALSFLAQLLFRHDAESLGALRTVWLGVVATWLVVLMAVSKRRNLAKFIVYLVLAAGGMSVYWDYLTQWSAWSLTYMVPILCAASIVGLLITVRLIRMELADYVVYSGLTVLLGLTPIVFLSLGWVGVALPSVICGALSLAVVVLLLTLRGGAVRHELATRLHL</sequence>
<feature type="transmembrane region" description="Helical" evidence="1">
    <location>
        <begin position="79"/>
        <end position="100"/>
    </location>
</feature>
<gene>
    <name evidence="2" type="ORF">CFK38_16155</name>
</gene>
<dbReference type="KEGG" id="brz:CFK38_16155"/>
<dbReference type="Proteomes" id="UP000218165">
    <property type="component" value="Chromosome"/>
</dbReference>
<dbReference type="OrthoDB" id="2164897at2"/>
<keyword evidence="1" id="KW-1133">Transmembrane helix</keyword>
<name>A0A291GS66_9MICO</name>
<protein>
    <recommendedName>
        <fullName evidence="4">Zinc ribbon domain-containing protein</fullName>
    </recommendedName>
</protein>
<feature type="transmembrane region" description="Helical" evidence="1">
    <location>
        <begin position="107"/>
        <end position="125"/>
    </location>
</feature>
<feature type="transmembrane region" description="Helical" evidence="1">
    <location>
        <begin position="165"/>
        <end position="185"/>
    </location>
</feature>
<feature type="transmembrane region" description="Helical" evidence="1">
    <location>
        <begin position="54"/>
        <end position="73"/>
    </location>
</feature>
<dbReference type="AlphaFoldDB" id="A0A291GS66"/>
<dbReference type="Pfam" id="PF19845">
    <property type="entry name" value="DUF6320"/>
    <property type="match status" value="1"/>
</dbReference>